<keyword evidence="1 3" id="KW-0807">Transducer</keyword>
<comment type="similarity">
    <text evidence="2">Belongs to the methyl-accepting chemotaxis (MCP) protein family.</text>
</comment>
<name>A0ABZ2YE85_9BACT</name>
<evidence type="ECO:0000259" key="6">
    <source>
        <dbReference type="PROSITE" id="PS50111"/>
    </source>
</evidence>
<dbReference type="PROSITE" id="PS50111">
    <property type="entry name" value="CHEMOTAXIS_TRANSDUC_2"/>
    <property type="match status" value="1"/>
</dbReference>
<accession>A0ABZ2YE85</accession>
<dbReference type="Proteomes" id="UP001461341">
    <property type="component" value="Chromosome"/>
</dbReference>
<dbReference type="PROSITE" id="PS50885">
    <property type="entry name" value="HAMP"/>
    <property type="match status" value="1"/>
</dbReference>
<dbReference type="InterPro" id="IPR003660">
    <property type="entry name" value="HAMP_dom"/>
</dbReference>
<keyword evidence="4" id="KW-0175">Coiled coil</keyword>
<dbReference type="RefSeq" id="WP_369018154.1">
    <property type="nucleotide sequence ID" value="NZ_CP121689.1"/>
</dbReference>
<keyword evidence="5" id="KW-0472">Membrane</keyword>
<keyword evidence="5" id="KW-1133">Transmembrane helix</keyword>
<feature type="coiled-coil region" evidence="4">
    <location>
        <begin position="816"/>
        <end position="860"/>
    </location>
</feature>
<dbReference type="PANTHER" id="PTHR32089:SF112">
    <property type="entry name" value="LYSOZYME-LIKE PROTEIN-RELATED"/>
    <property type="match status" value="1"/>
</dbReference>
<dbReference type="Pfam" id="PF00015">
    <property type="entry name" value="MCPsignal"/>
    <property type="match status" value="1"/>
</dbReference>
<feature type="domain" description="HAMP" evidence="7">
    <location>
        <begin position="453"/>
        <end position="505"/>
    </location>
</feature>
<dbReference type="InterPro" id="IPR004089">
    <property type="entry name" value="MCPsignal_dom"/>
</dbReference>
<feature type="domain" description="Methyl-accepting transducer" evidence="6">
    <location>
        <begin position="524"/>
        <end position="788"/>
    </location>
</feature>
<dbReference type="EMBL" id="CP121689">
    <property type="protein sequence ID" value="WZL76000.1"/>
    <property type="molecule type" value="Genomic_DNA"/>
</dbReference>
<evidence type="ECO:0000256" key="3">
    <source>
        <dbReference type="PROSITE-ProRule" id="PRU00284"/>
    </source>
</evidence>
<dbReference type="PANTHER" id="PTHR32089">
    <property type="entry name" value="METHYL-ACCEPTING CHEMOTAXIS PROTEIN MCPB"/>
    <property type="match status" value="1"/>
</dbReference>
<evidence type="ECO:0000256" key="4">
    <source>
        <dbReference type="SAM" id="Coils"/>
    </source>
</evidence>
<sequence length="866" mass="96237">MRIKTKVSLSFFILALLTAFCGGFAIYSFMEVETSLQGVRQEVPLLMVVSRLKDLIAENQALVALYLQEKDLDTLESLEEDFARVDDRFMAYFEVLRLGSDSEEFKKSDYYTIWQQEKFPYPLQAIPQDNPLYRSIQTARSVYIESRITSQDVREAWREWLSIQRERSMASLSMDEPLEVITRFIKAVSGAVENLSDPLRNVYYLAFRFAATGDPEGRIGASIDSYLQALERDLANSPMLSDAKKEELTGFIATLAEKWKGLQSAIRGEGDSNVDSAFLEFYRAYNKAFDVLQGLRLDSYIEELQSLSAGSKNFLILSDPDKKEKERKKVEASLTLLDGFLQGTFAETYAPGSVDTVLKERWKPLKEAWRKVVQMDGYLSLLDSQLENALMSSKGAQTKISESIDSLYQTVLDNFNGALLSLQTVKDRMNRILYFIVGFVIVLAILLGTLLTRSIIKPLNRGVAFAQVLEKGDLTQNIQEKRKDEMGILFRSLNAASSALREFMSEVAQSGQEIMKAMETLEHSSEEISHTGEQIAQTISQVAKGSEEQSQSLSGVSQDMERLVEKVKDMAAQLMRQSEQASQALDEVDRVLESVGLTGGNIQEVREAASQAFSATEKGQGTLEEVVSAMEEIKESVSSVGKIVEELGRSSREIGSITDLITGIAEETNLLALNAAIEAARAGDAGRGFAVVAEEVRKLAEESAQAAQRIAKLISEVQKEAEKAVKSMNESQERVEKGSQAVSSVQEAFGDIYNTNQVVTREVEAIAQSFSRVDESSRRIAEIIKEMASISRDSYSKTQEIVALSQEVFGNLNDVASISEENAASAEEVAASAEEQNAALQEMNRTIQETARIAQALEEDLRKFKI</sequence>
<dbReference type="SMART" id="SM00304">
    <property type="entry name" value="HAMP"/>
    <property type="match status" value="1"/>
</dbReference>
<evidence type="ECO:0000256" key="1">
    <source>
        <dbReference type="ARBA" id="ARBA00023224"/>
    </source>
</evidence>
<keyword evidence="9" id="KW-1185">Reference proteome</keyword>
<dbReference type="SMART" id="SM00283">
    <property type="entry name" value="MA"/>
    <property type="match status" value="1"/>
</dbReference>
<evidence type="ECO:0000259" key="7">
    <source>
        <dbReference type="PROSITE" id="PS50885"/>
    </source>
</evidence>
<evidence type="ECO:0000313" key="9">
    <source>
        <dbReference type="Proteomes" id="UP001461341"/>
    </source>
</evidence>
<protein>
    <submittedName>
        <fullName evidence="8">Methyl-accepting chemotaxis protein</fullName>
    </submittedName>
</protein>
<feature type="coiled-coil region" evidence="4">
    <location>
        <begin position="696"/>
        <end position="734"/>
    </location>
</feature>
<evidence type="ECO:0000256" key="5">
    <source>
        <dbReference type="SAM" id="Phobius"/>
    </source>
</evidence>
<keyword evidence="5" id="KW-0812">Transmembrane</keyword>
<reference evidence="8 9" key="1">
    <citation type="submission" date="2023-03" db="EMBL/GenBank/DDBJ databases">
        <title>Novel Species.</title>
        <authorList>
            <person name="Ma S."/>
        </authorList>
    </citation>
    <scope>NUCLEOTIDE SEQUENCE [LARGE SCALE GENOMIC DNA]</scope>
    <source>
        <strain evidence="8 9">B11</strain>
    </source>
</reference>
<dbReference type="Gene3D" id="6.10.340.10">
    <property type="match status" value="1"/>
</dbReference>
<dbReference type="CDD" id="cd06225">
    <property type="entry name" value="HAMP"/>
    <property type="match status" value="1"/>
</dbReference>
<evidence type="ECO:0000256" key="2">
    <source>
        <dbReference type="ARBA" id="ARBA00029447"/>
    </source>
</evidence>
<gene>
    <name evidence="8" type="ORF">QBE54_10510</name>
</gene>
<dbReference type="CDD" id="cd11386">
    <property type="entry name" value="MCP_signal"/>
    <property type="match status" value="1"/>
</dbReference>
<feature type="coiled-coil region" evidence="4">
    <location>
        <begin position="557"/>
        <end position="591"/>
    </location>
</feature>
<dbReference type="Gene3D" id="1.10.287.950">
    <property type="entry name" value="Methyl-accepting chemotaxis protein"/>
    <property type="match status" value="1"/>
</dbReference>
<dbReference type="Pfam" id="PF00672">
    <property type="entry name" value="HAMP"/>
    <property type="match status" value="1"/>
</dbReference>
<evidence type="ECO:0000313" key="8">
    <source>
        <dbReference type="EMBL" id="WZL76000.1"/>
    </source>
</evidence>
<dbReference type="SUPFAM" id="SSF58104">
    <property type="entry name" value="Methyl-accepting chemotaxis protein (MCP) signaling domain"/>
    <property type="match status" value="2"/>
</dbReference>
<proteinExistence type="inferred from homology"/>
<organism evidence="8 9">
    <name type="scientific">Thermatribacter velox</name>
    <dbReference type="NCBI Taxonomy" id="3039681"/>
    <lineage>
        <taxon>Bacteria</taxon>
        <taxon>Pseudomonadati</taxon>
        <taxon>Atribacterota</taxon>
        <taxon>Atribacteria</taxon>
        <taxon>Atribacterales</taxon>
        <taxon>Thermatribacteraceae</taxon>
        <taxon>Thermatribacter</taxon>
    </lineage>
</organism>
<feature type="transmembrane region" description="Helical" evidence="5">
    <location>
        <begin position="432"/>
        <end position="451"/>
    </location>
</feature>